<evidence type="ECO:0000313" key="2">
    <source>
        <dbReference type="Proteomes" id="UP000671862"/>
    </source>
</evidence>
<proteinExistence type="predicted"/>
<organism evidence="1 2">
    <name type="scientific">Thermosipho ferrireducens</name>
    <dbReference type="NCBI Taxonomy" id="2571116"/>
    <lineage>
        <taxon>Bacteria</taxon>
        <taxon>Thermotogati</taxon>
        <taxon>Thermotogota</taxon>
        <taxon>Thermotogae</taxon>
        <taxon>Thermotogales</taxon>
        <taxon>Fervidobacteriaceae</taxon>
        <taxon>Thermosipho</taxon>
    </lineage>
</organism>
<evidence type="ECO:0000313" key="1">
    <source>
        <dbReference type="EMBL" id="QTA38082.1"/>
    </source>
</evidence>
<gene>
    <name evidence="1" type="ORF">JYK00_00595</name>
</gene>
<name>A0ABX7S677_9BACT</name>
<dbReference type="RefSeq" id="WP_207566803.1">
    <property type="nucleotide sequence ID" value="NZ_CP071446.1"/>
</dbReference>
<keyword evidence="2" id="KW-1185">Reference proteome</keyword>
<dbReference type="EMBL" id="CP071446">
    <property type="protein sequence ID" value="QTA38082.1"/>
    <property type="molecule type" value="Genomic_DNA"/>
</dbReference>
<sequence>MKRFWLIFVLLPVLIVLFAGCMNILNLTLPEGIYLAGDWNNWTPTENDKMTYKDNYYTFELPVASLTFEPGSSGNIGWYKLIYKDSSGSKISSGIPIWKENLGTATKVTIYASPILMRDGLAIGVGDTEKASGTWYIAGDFNDWAHEAMTFQAGKFVYTVEYYISESKDPIKYKIARGTNWLPYEEQFDGKNYNAREKQDGVFLPTVSGTVTLVFEYDPEFSILTVKSE</sequence>
<dbReference type="PROSITE" id="PS51257">
    <property type="entry name" value="PROKAR_LIPOPROTEIN"/>
    <property type="match status" value="1"/>
</dbReference>
<protein>
    <submittedName>
        <fullName evidence="1">Uncharacterized protein</fullName>
    </submittedName>
</protein>
<dbReference type="Proteomes" id="UP000671862">
    <property type="component" value="Chromosome"/>
</dbReference>
<accession>A0ABX7S677</accession>
<reference evidence="1 2" key="1">
    <citation type="submission" date="2021-03" db="EMBL/GenBank/DDBJ databases">
        <title>Thermosipho ferrireducens sp.nov., an anaerobic thermophilic iron-reducing bacterium isolated from a deep-sea hydrothermal sulfide deposits.</title>
        <authorList>
            <person name="Zeng X."/>
            <person name="Chen Y."/>
            <person name="Shao Z."/>
        </authorList>
    </citation>
    <scope>NUCLEOTIDE SEQUENCE [LARGE SCALE GENOMIC DNA]</scope>
    <source>
        <strain evidence="1 2">JL129W03</strain>
    </source>
</reference>